<dbReference type="EMBL" id="LEDI01000014">
    <property type="protein sequence ID" value="KLQ04994.1"/>
    <property type="molecule type" value="Genomic_DNA"/>
</dbReference>
<accession>A0A837LJR6</accession>
<dbReference type="AlphaFoldDB" id="A0A837LJR6"/>
<organism evidence="1 2">
    <name type="scientific">Enterobacter roggenkampii</name>
    <dbReference type="NCBI Taxonomy" id="1812935"/>
    <lineage>
        <taxon>Bacteria</taxon>
        <taxon>Pseudomonadati</taxon>
        <taxon>Pseudomonadota</taxon>
        <taxon>Gammaproteobacteria</taxon>
        <taxon>Enterobacterales</taxon>
        <taxon>Enterobacteriaceae</taxon>
        <taxon>Enterobacter</taxon>
        <taxon>Enterobacter cloacae complex</taxon>
    </lineage>
</organism>
<name>A0A837LJR6_9ENTR</name>
<evidence type="ECO:0000313" key="1">
    <source>
        <dbReference type="EMBL" id="KLQ04994.1"/>
    </source>
</evidence>
<evidence type="ECO:0000313" key="2">
    <source>
        <dbReference type="Proteomes" id="UP000036013"/>
    </source>
</evidence>
<dbReference type="OrthoDB" id="8557528at2"/>
<proteinExistence type="predicted"/>
<reference evidence="1 2" key="1">
    <citation type="submission" date="2015-06" db="EMBL/GenBank/DDBJ databases">
        <authorList>
            <person name="Adams M."/>
            <person name="Sutton G."/>
            <person name="Nelson K."/>
            <person name="Bonomo R."/>
            <person name="McCorrison J."/>
            <person name="Sanka R."/>
            <person name="Brinkac L."/>
            <person name="Nierman W."/>
        </authorList>
    </citation>
    <scope>NUCLEOTIDE SEQUENCE [LARGE SCALE GENOMIC DNA]</scope>
    <source>
        <strain evidence="1 2">GN02692</strain>
    </source>
</reference>
<gene>
    <name evidence="1" type="ORF">ABF77_08325</name>
</gene>
<dbReference type="RefSeq" id="WP_047748046.1">
    <property type="nucleotide sequence ID" value="NZ_JAXROS010000004.1"/>
</dbReference>
<comment type="caution">
    <text evidence="1">The sequence shown here is derived from an EMBL/GenBank/DDBJ whole genome shotgun (WGS) entry which is preliminary data.</text>
</comment>
<sequence>MIRRNKPFNTLSRRRRRARTQHVKNLIHRERHRCGGLHYDDCDSENAEAIAAGWMWTWSDVLFLGNSPDVYWNAEIITIDVARADIVENLVFEEAHAMLSQNQQEDEARMDTTPNYNAKGKVVSHTLVERTRVSYPQFGGLTYFDYIDKRLAEVMRDNPPVVTPGHRIQSGYRSGIGLQIIVEESVLTREIIDSAIRSFLTGNMPLVPK</sequence>
<dbReference type="Proteomes" id="UP000036013">
    <property type="component" value="Unassembled WGS sequence"/>
</dbReference>
<protein>
    <submittedName>
        <fullName evidence="1">Uncharacterized protein</fullName>
    </submittedName>
</protein>